<organism evidence="1 2">
    <name type="scientific">Smallanthus sonchifolius</name>
    <dbReference type="NCBI Taxonomy" id="185202"/>
    <lineage>
        <taxon>Eukaryota</taxon>
        <taxon>Viridiplantae</taxon>
        <taxon>Streptophyta</taxon>
        <taxon>Embryophyta</taxon>
        <taxon>Tracheophyta</taxon>
        <taxon>Spermatophyta</taxon>
        <taxon>Magnoliopsida</taxon>
        <taxon>eudicotyledons</taxon>
        <taxon>Gunneridae</taxon>
        <taxon>Pentapetalae</taxon>
        <taxon>asterids</taxon>
        <taxon>campanulids</taxon>
        <taxon>Asterales</taxon>
        <taxon>Asteraceae</taxon>
        <taxon>Asteroideae</taxon>
        <taxon>Heliantheae alliance</taxon>
        <taxon>Millerieae</taxon>
        <taxon>Smallanthus</taxon>
    </lineage>
</organism>
<sequence>MEKRYEELSQRLDGFEATMTELIKESETERILDERMETKKMIEARGGNGLSLERWRIPLRANGAGSEIPSGFVQPGSDGLILEGPWIGVTICAVIYVDNVDVCMESKYTATAHIHLGGKHWKTIGWLSVKLALEQIVVKSRADDYSYKEMLQHLNDLEAAH</sequence>
<reference evidence="2" key="1">
    <citation type="journal article" date="2022" name="Mol. Ecol. Resour.">
        <title>The genomes of chicory, endive, great burdock and yacon provide insights into Asteraceae palaeo-polyploidization history and plant inulin production.</title>
        <authorList>
            <person name="Fan W."/>
            <person name="Wang S."/>
            <person name="Wang H."/>
            <person name="Wang A."/>
            <person name="Jiang F."/>
            <person name="Liu H."/>
            <person name="Zhao H."/>
            <person name="Xu D."/>
            <person name="Zhang Y."/>
        </authorList>
    </citation>
    <scope>NUCLEOTIDE SEQUENCE [LARGE SCALE GENOMIC DNA]</scope>
    <source>
        <strain evidence="2">cv. Yunnan</strain>
    </source>
</reference>
<keyword evidence="2" id="KW-1185">Reference proteome</keyword>
<comment type="caution">
    <text evidence="1">The sequence shown here is derived from an EMBL/GenBank/DDBJ whole genome shotgun (WGS) entry which is preliminary data.</text>
</comment>
<gene>
    <name evidence="1" type="ORF">L1987_56879</name>
</gene>
<reference evidence="1 2" key="2">
    <citation type="journal article" date="2022" name="Mol. Ecol. Resour.">
        <title>The genomes of chicory, endive, great burdock and yacon provide insights into Asteraceae paleo-polyploidization history and plant inulin production.</title>
        <authorList>
            <person name="Fan W."/>
            <person name="Wang S."/>
            <person name="Wang H."/>
            <person name="Wang A."/>
            <person name="Jiang F."/>
            <person name="Liu H."/>
            <person name="Zhao H."/>
            <person name="Xu D."/>
            <person name="Zhang Y."/>
        </authorList>
    </citation>
    <scope>NUCLEOTIDE SEQUENCE [LARGE SCALE GENOMIC DNA]</scope>
    <source>
        <strain evidence="2">cv. Yunnan</strain>
        <tissue evidence="1">Leaves</tissue>
    </source>
</reference>
<name>A0ACB9DB65_9ASTR</name>
<dbReference type="EMBL" id="CM042036">
    <property type="protein sequence ID" value="KAI3743812.1"/>
    <property type="molecule type" value="Genomic_DNA"/>
</dbReference>
<proteinExistence type="predicted"/>
<protein>
    <submittedName>
        <fullName evidence="1">Uncharacterized protein</fullName>
    </submittedName>
</protein>
<dbReference type="Proteomes" id="UP001056120">
    <property type="component" value="Linkage Group LG19"/>
</dbReference>
<evidence type="ECO:0000313" key="2">
    <source>
        <dbReference type="Proteomes" id="UP001056120"/>
    </source>
</evidence>
<accession>A0ACB9DB65</accession>
<evidence type="ECO:0000313" key="1">
    <source>
        <dbReference type="EMBL" id="KAI3743812.1"/>
    </source>
</evidence>